<evidence type="ECO:0000313" key="2">
    <source>
        <dbReference type="EMBL" id="KAF0914501.1"/>
    </source>
</evidence>
<keyword evidence="3" id="KW-1185">Reference proteome</keyword>
<proteinExistence type="predicted"/>
<dbReference type="OrthoDB" id="20872at2759"/>
<keyword evidence="1" id="KW-0040">ANK repeat</keyword>
<dbReference type="EMBL" id="SPHZ02000006">
    <property type="protein sequence ID" value="KAF0914501.1"/>
    <property type="molecule type" value="Genomic_DNA"/>
</dbReference>
<sequence length="284" mass="31140">MAHDLDMPMPQAFELLYGKDQDAWPRGAAFLVAAYYGDVRAIKRMAKELDEDGKGIEATVANTSFLGMNALHAVGGLGKVPAYQYLVEEVKMNVTKPDTAQGYTPVEHAVSHGCLPAIRYLLDHGADVHQAGADVKVEGPNNHLVRAAKKGLTEAIKCFLEAGANPNVPDKFGRMPIELAAEYGTREDVEILFPFSSAIPTVANWSVDGIINHVQSEIKQLEDDKFVKKRRSDLKQQGDAAFKKQDYLNASVFYTQVLVAVSEEGALWCAAEAKQLRELLPELV</sequence>
<evidence type="ECO:0000256" key="1">
    <source>
        <dbReference type="PROSITE-ProRule" id="PRU00023"/>
    </source>
</evidence>
<dbReference type="InterPro" id="IPR002110">
    <property type="entry name" value="Ankyrin_rpt"/>
</dbReference>
<organism evidence="2 3">
    <name type="scientific">Oryza meyeriana var. granulata</name>
    <dbReference type="NCBI Taxonomy" id="110450"/>
    <lineage>
        <taxon>Eukaryota</taxon>
        <taxon>Viridiplantae</taxon>
        <taxon>Streptophyta</taxon>
        <taxon>Embryophyta</taxon>
        <taxon>Tracheophyta</taxon>
        <taxon>Spermatophyta</taxon>
        <taxon>Magnoliopsida</taxon>
        <taxon>Liliopsida</taxon>
        <taxon>Poales</taxon>
        <taxon>Poaceae</taxon>
        <taxon>BOP clade</taxon>
        <taxon>Oryzoideae</taxon>
        <taxon>Oryzeae</taxon>
        <taxon>Oryzinae</taxon>
        <taxon>Oryza</taxon>
        <taxon>Oryza meyeriana</taxon>
    </lineage>
</organism>
<accession>A0A6G1DQ34</accession>
<dbReference type="AlphaFoldDB" id="A0A6G1DQ34"/>
<dbReference type="PANTHER" id="PTHR46224:SF25">
    <property type="entry name" value="OS12G0636100 PROTEIN"/>
    <property type="match status" value="1"/>
</dbReference>
<dbReference type="PROSITE" id="PS50297">
    <property type="entry name" value="ANK_REP_REGION"/>
    <property type="match status" value="1"/>
</dbReference>
<dbReference type="SUPFAM" id="SSF48403">
    <property type="entry name" value="Ankyrin repeat"/>
    <property type="match status" value="1"/>
</dbReference>
<dbReference type="PANTHER" id="PTHR46224">
    <property type="entry name" value="ANKYRIN REPEAT FAMILY PROTEIN"/>
    <property type="match status" value="1"/>
</dbReference>
<name>A0A6G1DQ34_9ORYZ</name>
<dbReference type="Pfam" id="PF12796">
    <property type="entry name" value="Ank_2"/>
    <property type="match status" value="1"/>
</dbReference>
<reference evidence="2 3" key="1">
    <citation type="submission" date="2019-11" db="EMBL/GenBank/DDBJ databases">
        <title>Whole genome sequence of Oryza granulata.</title>
        <authorList>
            <person name="Li W."/>
        </authorList>
    </citation>
    <scope>NUCLEOTIDE SEQUENCE [LARGE SCALE GENOMIC DNA]</scope>
    <source>
        <strain evidence="3">cv. Menghai</strain>
        <tissue evidence="2">Leaf</tissue>
    </source>
</reference>
<dbReference type="PROSITE" id="PS50088">
    <property type="entry name" value="ANK_REPEAT"/>
    <property type="match status" value="1"/>
</dbReference>
<dbReference type="SMART" id="SM00248">
    <property type="entry name" value="ANK"/>
    <property type="match status" value="2"/>
</dbReference>
<dbReference type="Proteomes" id="UP000479710">
    <property type="component" value="Unassembled WGS sequence"/>
</dbReference>
<evidence type="ECO:0000313" key="3">
    <source>
        <dbReference type="Proteomes" id="UP000479710"/>
    </source>
</evidence>
<comment type="caution">
    <text evidence="2">The sequence shown here is derived from an EMBL/GenBank/DDBJ whole genome shotgun (WGS) entry which is preliminary data.</text>
</comment>
<dbReference type="Gene3D" id="1.25.40.20">
    <property type="entry name" value="Ankyrin repeat-containing domain"/>
    <property type="match status" value="1"/>
</dbReference>
<dbReference type="InterPro" id="IPR036770">
    <property type="entry name" value="Ankyrin_rpt-contain_sf"/>
</dbReference>
<feature type="repeat" description="ANK" evidence="1">
    <location>
        <begin position="101"/>
        <end position="133"/>
    </location>
</feature>
<dbReference type="InterPro" id="IPR051616">
    <property type="entry name" value="Cul2-RING_E3_ligase_SR"/>
</dbReference>
<gene>
    <name evidence="2" type="ORF">E2562_028978</name>
</gene>
<protein>
    <submittedName>
        <fullName evidence="2">Uncharacterized protein</fullName>
    </submittedName>
</protein>